<evidence type="ECO:0000313" key="3">
    <source>
        <dbReference type="Proteomes" id="UP000315017"/>
    </source>
</evidence>
<organism evidence="2 3">
    <name type="scientific">Anatilimnocola aggregata</name>
    <dbReference type="NCBI Taxonomy" id="2528021"/>
    <lineage>
        <taxon>Bacteria</taxon>
        <taxon>Pseudomonadati</taxon>
        <taxon>Planctomycetota</taxon>
        <taxon>Planctomycetia</taxon>
        <taxon>Pirellulales</taxon>
        <taxon>Pirellulaceae</taxon>
        <taxon>Anatilimnocola</taxon>
    </lineage>
</organism>
<dbReference type="RefSeq" id="WP_145094228.1">
    <property type="nucleotide sequence ID" value="NZ_CP036274.1"/>
</dbReference>
<sequence length="120" mass="13589">MPQFVLLRHTLPADSPRASHYDLMLESGESLLTWAIEALPTAGSIVAEELPPHRLVYLDYEGAVSNNRGSVARVDRGELVWLQQTSDEYCARLQGEQLRGEFRLRRTSAQFWELSFPGES</sequence>
<keyword evidence="3" id="KW-1185">Reference proteome</keyword>
<name>A0A517YHX8_9BACT</name>
<protein>
    <recommendedName>
        <fullName evidence="1">DNA ligase D 3'-phosphoesterase domain-containing protein</fullName>
    </recommendedName>
</protein>
<accession>A0A517YHX8</accession>
<dbReference type="KEGG" id="aagg:ETAA8_49300"/>
<dbReference type="OrthoDB" id="288736at2"/>
<dbReference type="InterPro" id="IPR014144">
    <property type="entry name" value="LigD_PE_domain"/>
</dbReference>
<feature type="domain" description="DNA ligase D 3'-phosphoesterase" evidence="1">
    <location>
        <begin position="17"/>
        <end position="106"/>
    </location>
</feature>
<dbReference type="Pfam" id="PF13298">
    <property type="entry name" value="LigD_N"/>
    <property type="match status" value="1"/>
</dbReference>
<evidence type="ECO:0000259" key="1">
    <source>
        <dbReference type="Pfam" id="PF13298"/>
    </source>
</evidence>
<dbReference type="Proteomes" id="UP000315017">
    <property type="component" value="Chromosome"/>
</dbReference>
<dbReference type="AlphaFoldDB" id="A0A517YHX8"/>
<gene>
    <name evidence="2" type="ORF">ETAA8_49300</name>
</gene>
<dbReference type="EMBL" id="CP036274">
    <property type="protein sequence ID" value="QDU29815.1"/>
    <property type="molecule type" value="Genomic_DNA"/>
</dbReference>
<proteinExistence type="predicted"/>
<evidence type="ECO:0000313" key="2">
    <source>
        <dbReference type="EMBL" id="QDU29815.1"/>
    </source>
</evidence>
<reference evidence="2 3" key="1">
    <citation type="submission" date="2019-02" db="EMBL/GenBank/DDBJ databases">
        <title>Deep-cultivation of Planctomycetes and their phenomic and genomic characterization uncovers novel biology.</title>
        <authorList>
            <person name="Wiegand S."/>
            <person name="Jogler M."/>
            <person name="Boedeker C."/>
            <person name="Pinto D."/>
            <person name="Vollmers J."/>
            <person name="Rivas-Marin E."/>
            <person name="Kohn T."/>
            <person name="Peeters S.H."/>
            <person name="Heuer A."/>
            <person name="Rast P."/>
            <person name="Oberbeckmann S."/>
            <person name="Bunk B."/>
            <person name="Jeske O."/>
            <person name="Meyerdierks A."/>
            <person name="Storesund J.E."/>
            <person name="Kallscheuer N."/>
            <person name="Luecker S."/>
            <person name="Lage O.M."/>
            <person name="Pohl T."/>
            <person name="Merkel B.J."/>
            <person name="Hornburger P."/>
            <person name="Mueller R.-W."/>
            <person name="Bruemmer F."/>
            <person name="Labrenz M."/>
            <person name="Spormann A.M."/>
            <person name="Op den Camp H."/>
            <person name="Overmann J."/>
            <person name="Amann R."/>
            <person name="Jetten M.S.M."/>
            <person name="Mascher T."/>
            <person name="Medema M.H."/>
            <person name="Devos D.P."/>
            <person name="Kaster A.-K."/>
            <person name="Ovreas L."/>
            <person name="Rohde M."/>
            <person name="Galperin M.Y."/>
            <person name="Jogler C."/>
        </authorList>
    </citation>
    <scope>NUCLEOTIDE SEQUENCE [LARGE SCALE GENOMIC DNA]</scope>
    <source>
        <strain evidence="2 3">ETA_A8</strain>
    </source>
</reference>